<dbReference type="EMBL" id="JAGYPE010000006">
    <property type="protein sequence ID" value="MBS4185958.1"/>
    <property type="molecule type" value="Genomic_DNA"/>
</dbReference>
<reference evidence="5" key="1">
    <citation type="submission" date="2021-05" db="EMBL/GenBank/DDBJ databases">
        <title>Novel Bacillus species.</title>
        <authorList>
            <person name="Liu G."/>
        </authorList>
    </citation>
    <scope>NUCLEOTIDE SEQUENCE</scope>
    <source>
        <strain evidence="5 7">FJAT-50051</strain>
    </source>
</reference>
<dbReference type="SUPFAM" id="SSF53822">
    <property type="entry name" value="Periplasmic binding protein-like I"/>
    <property type="match status" value="1"/>
</dbReference>
<dbReference type="PANTHER" id="PTHR47235">
    <property type="entry name" value="BLR6548 PROTEIN"/>
    <property type="match status" value="1"/>
</dbReference>
<keyword evidence="7" id="KW-1185">Reference proteome</keyword>
<evidence type="ECO:0000313" key="5">
    <source>
        <dbReference type="EMBL" id="MBS4185958.1"/>
    </source>
</evidence>
<dbReference type="Proteomes" id="UP000677265">
    <property type="component" value="Unassembled WGS sequence"/>
</dbReference>
<feature type="domain" description="Leucine-binding protein" evidence="4">
    <location>
        <begin position="46"/>
        <end position="368"/>
    </location>
</feature>
<dbReference type="Gene3D" id="3.40.50.2300">
    <property type="match status" value="2"/>
</dbReference>
<evidence type="ECO:0000256" key="2">
    <source>
        <dbReference type="ARBA" id="ARBA00022729"/>
    </source>
</evidence>
<protein>
    <submittedName>
        <fullName evidence="5">ABC transporter substrate-binding protein</fullName>
    </submittedName>
</protein>
<gene>
    <name evidence="6" type="ORF">KHB02_007410</name>
    <name evidence="5" type="ORF">KHB02_31695</name>
</gene>
<comment type="caution">
    <text evidence="5">The sequence shown here is derived from an EMBL/GenBank/DDBJ whole genome shotgun (WGS) entry which is preliminary data.</text>
</comment>
<dbReference type="PROSITE" id="PS51257">
    <property type="entry name" value="PROKAR_LIPOPROTEIN"/>
    <property type="match status" value="1"/>
</dbReference>
<dbReference type="PANTHER" id="PTHR47235:SF1">
    <property type="entry name" value="BLR6548 PROTEIN"/>
    <property type="match status" value="1"/>
</dbReference>
<accession>A0A942T6H4</accession>
<dbReference type="InterPro" id="IPR028081">
    <property type="entry name" value="Leu-bd"/>
</dbReference>
<name>A0A942T6H4_9BACI</name>
<feature type="chain" id="PRO_5044697295" evidence="3">
    <location>
        <begin position="24"/>
        <end position="399"/>
    </location>
</feature>
<proteinExistence type="inferred from homology"/>
<dbReference type="EMBL" id="JAGYPE020000009">
    <property type="protein sequence ID" value="MCH6265354.1"/>
    <property type="molecule type" value="Genomic_DNA"/>
</dbReference>
<comment type="similarity">
    <text evidence="1">Belongs to the leucine-binding protein family.</text>
</comment>
<evidence type="ECO:0000256" key="3">
    <source>
        <dbReference type="SAM" id="SignalP"/>
    </source>
</evidence>
<keyword evidence="2 3" id="KW-0732">Signal</keyword>
<dbReference type="RefSeq" id="WP_213145760.1">
    <property type="nucleotide sequence ID" value="NZ_JAGYPE020000009.1"/>
</dbReference>
<evidence type="ECO:0000259" key="4">
    <source>
        <dbReference type="Pfam" id="PF13458"/>
    </source>
</evidence>
<evidence type="ECO:0000313" key="6">
    <source>
        <dbReference type="EMBL" id="MCH6265354.1"/>
    </source>
</evidence>
<feature type="signal peptide" evidence="3">
    <location>
        <begin position="1"/>
        <end position="23"/>
    </location>
</feature>
<organism evidence="5">
    <name type="scientific">Neobacillus citreus</name>
    <dbReference type="NCBI Taxonomy" id="2833578"/>
    <lineage>
        <taxon>Bacteria</taxon>
        <taxon>Bacillati</taxon>
        <taxon>Bacillota</taxon>
        <taxon>Bacilli</taxon>
        <taxon>Bacillales</taxon>
        <taxon>Bacillaceae</taxon>
        <taxon>Neobacillus</taxon>
    </lineage>
</organism>
<dbReference type="AlphaFoldDB" id="A0A942T6H4"/>
<sequence length="399" mass="43068">MIRKSTKYLFYICFLFIFLVGCADRNTGSSSTSATPSKGSGSDKKPIVIGASLPLSGTLGYMGKDVADGIQAVVNDANDEGGINGRPIKFIPMDDAYDPAKHLANTRYLVDNEKAVAIVGSLGTEGLKSAAKYLNPKNFPVIGALSISDAISNPPQKSLFALPAPQSVEGPTLVEYAVKKLKSKRIAFVYQNDSWGEPAFKFSQEKMKSLGLEFVAVETFEPKASEMSTQLHRIKEAKPDAVILYALGSQAASFVNSAADENFKPALLGPSGLNSPEWIKLVGKNGEGIISCSSYYPITADNMKWVRDLHEKYKLSNPSSNSLMGTSAALVFIEAAKKVGNDFTPEALLKATEKIKSFDQKIGDPISFGKLDEGEKARRGQTTESIIILKDGLFEPEEN</sequence>
<evidence type="ECO:0000313" key="7">
    <source>
        <dbReference type="Proteomes" id="UP000677265"/>
    </source>
</evidence>
<dbReference type="CDD" id="cd06343">
    <property type="entry name" value="PBP1_ABC_ligand_binding-like"/>
    <property type="match status" value="1"/>
</dbReference>
<dbReference type="InterPro" id="IPR028082">
    <property type="entry name" value="Peripla_BP_I"/>
</dbReference>
<dbReference type="Pfam" id="PF13458">
    <property type="entry name" value="Peripla_BP_6"/>
    <property type="match status" value="1"/>
</dbReference>
<evidence type="ECO:0000256" key="1">
    <source>
        <dbReference type="ARBA" id="ARBA00010062"/>
    </source>
</evidence>